<dbReference type="RefSeq" id="WP_189327635.1">
    <property type="nucleotide sequence ID" value="NZ_BMPQ01000056.1"/>
</dbReference>
<dbReference type="InterPro" id="IPR014729">
    <property type="entry name" value="Rossmann-like_a/b/a_fold"/>
</dbReference>
<dbReference type="PANTHER" id="PTHR46553:SF3">
    <property type="entry name" value="ADENINE NUCLEOTIDE ALPHA HYDROLASES-LIKE SUPERFAMILY PROTEIN"/>
    <property type="match status" value="1"/>
</dbReference>
<proteinExistence type="inferred from homology"/>
<dbReference type="CDD" id="cd00293">
    <property type="entry name" value="USP-like"/>
    <property type="match status" value="1"/>
</dbReference>
<protein>
    <submittedName>
        <fullName evidence="4">Universal stress protein</fullName>
    </submittedName>
</protein>
<feature type="region of interest" description="Disordered" evidence="2">
    <location>
        <begin position="150"/>
        <end position="170"/>
    </location>
</feature>
<name>A0A917RPC8_9ACTN</name>
<evidence type="ECO:0000256" key="2">
    <source>
        <dbReference type="SAM" id="MobiDB-lite"/>
    </source>
</evidence>
<dbReference type="AlphaFoldDB" id="A0A917RPC8"/>
<dbReference type="SUPFAM" id="SSF52402">
    <property type="entry name" value="Adenine nucleotide alpha hydrolases-like"/>
    <property type="match status" value="1"/>
</dbReference>
<organism evidence="4 5">
    <name type="scientific">Streptomyces flaveus</name>
    <dbReference type="NCBI Taxonomy" id="66370"/>
    <lineage>
        <taxon>Bacteria</taxon>
        <taxon>Bacillati</taxon>
        <taxon>Actinomycetota</taxon>
        <taxon>Actinomycetes</taxon>
        <taxon>Kitasatosporales</taxon>
        <taxon>Streptomycetaceae</taxon>
        <taxon>Streptomyces</taxon>
        <taxon>Streptomyces aurantiacus group</taxon>
    </lineage>
</organism>
<dbReference type="Proteomes" id="UP000637788">
    <property type="component" value="Unassembled WGS sequence"/>
</dbReference>
<keyword evidence="5" id="KW-1185">Reference proteome</keyword>
<reference evidence="4" key="2">
    <citation type="submission" date="2020-09" db="EMBL/GenBank/DDBJ databases">
        <authorList>
            <person name="Sun Q."/>
            <person name="Ohkuma M."/>
        </authorList>
    </citation>
    <scope>NUCLEOTIDE SEQUENCE</scope>
    <source>
        <strain evidence="4">JCM 3035</strain>
    </source>
</reference>
<reference evidence="4" key="1">
    <citation type="journal article" date="2014" name="Int. J. Syst. Evol. Microbiol.">
        <title>Complete genome sequence of Corynebacterium casei LMG S-19264T (=DSM 44701T), isolated from a smear-ripened cheese.</title>
        <authorList>
            <consortium name="US DOE Joint Genome Institute (JGI-PGF)"/>
            <person name="Walter F."/>
            <person name="Albersmeier A."/>
            <person name="Kalinowski J."/>
            <person name="Ruckert C."/>
        </authorList>
    </citation>
    <scope>NUCLEOTIDE SEQUENCE</scope>
    <source>
        <strain evidence="4">JCM 3035</strain>
    </source>
</reference>
<evidence type="ECO:0000259" key="3">
    <source>
        <dbReference type="Pfam" id="PF00582"/>
    </source>
</evidence>
<evidence type="ECO:0000313" key="5">
    <source>
        <dbReference type="Proteomes" id="UP000637788"/>
    </source>
</evidence>
<accession>A0A917RPC8</accession>
<dbReference type="Pfam" id="PF00582">
    <property type="entry name" value="Usp"/>
    <property type="match status" value="1"/>
</dbReference>
<comment type="similarity">
    <text evidence="1">Belongs to the universal stress protein A family.</text>
</comment>
<gene>
    <name evidence="4" type="ORF">GCM10010094_91560</name>
</gene>
<dbReference type="InterPro" id="IPR006016">
    <property type="entry name" value="UspA"/>
</dbReference>
<comment type="caution">
    <text evidence="4">The sequence shown here is derived from an EMBL/GenBank/DDBJ whole genome shotgun (WGS) entry which is preliminary data.</text>
</comment>
<dbReference type="Gene3D" id="3.40.50.620">
    <property type="entry name" value="HUPs"/>
    <property type="match status" value="1"/>
</dbReference>
<dbReference type="PRINTS" id="PR01438">
    <property type="entry name" value="UNVRSLSTRESS"/>
</dbReference>
<evidence type="ECO:0000256" key="1">
    <source>
        <dbReference type="ARBA" id="ARBA00008791"/>
    </source>
</evidence>
<dbReference type="InterPro" id="IPR006015">
    <property type="entry name" value="Universal_stress_UspA"/>
</dbReference>
<feature type="domain" description="UspA" evidence="3">
    <location>
        <begin position="9"/>
        <end position="147"/>
    </location>
</feature>
<dbReference type="PANTHER" id="PTHR46553">
    <property type="entry name" value="ADENINE NUCLEOTIDE ALPHA HYDROLASES-LIKE SUPERFAMILY PROTEIN"/>
    <property type="match status" value="1"/>
</dbReference>
<dbReference type="EMBL" id="BMPQ01000056">
    <property type="protein sequence ID" value="GGL16408.1"/>
    <property type="molecule type" value="Genomic_DNA"/>
</dbReference>
<evidence type="ECO:0000313" key="4">
    <source>
        <dbReference type="EMBL" id="GGL16408.1"/>
    </source>
</evidence>
<sequence length="170" mass="17603">MTQLADGNSIVVGVDGSEASKAALRWAREQARALRAEVVAVHAWEPTTSGLAPYAPASARPTAAQQRVQAAELLASTVREVFGPRIGGSVRAVLVEGPPARALLRHAPGALLLALGRRAHGQYELPAIGTVGRECLRHATVPVVAVPAAQRPAPPLRTVETSPLARSGAA</sequence>